<name>A0A162JEX0_9FUSO</name>
<reference evidence="1 2" key="1">
    <citation type="submission" date="2016-03" db="EMBL/GenBank/DDBJ databases">
        <title>Comparative genomics of human isolates of Fusobacterium necrophorum.</title>
        <authorList>
            <person name="Jensen A."/>
            <person name="Bank S."/>
            <person name="Andersen P.S."/>
            <person name="Kristensen L.H."/>
            <person name="Prag J."/>
        </authorList>
    </citation>
    <scope>NUCLEOTIDE SEQUENCE [LARGE SCALE GENOMIC DNA]</scope>
    <source>
        <strain evidence="1 2">LS_1264</strain>
    </source>
</reference>
<comment type="caution">
    <text evidence="1">The sequence shown here is derived from an EMBL/GenBank/DDBJ whole genome shotgun (WGS) entry which is preliminary data.</text>
</comment>
<dbReference type="eggNOG" id="ENOG5032T96">
    <property type="taxonomic scope" value="Bacteria"/>
</dbReference>
<dbReference type="AlphaFoldDB" id="A0A162JEX0"/>
<sequence>MVMEMENYKMVLVHVNESQKGRLEDFFEDIDFYYYTVQSRTERVISKSLRHKNNKIWPGTDCFFTLVIAEEKLEEMLSYLKTFRMSLPEGIIMSVGIIPVERIIPSLYQEEIPVKEELLEALKKKHNYK</sequence>
<dbReference type="EMBL" id="LVEA01000001">
    <property type="protein sequence ID" value="KYL05649.1"/>
    <property type="molecule type" value="Genomic_DNA"/>
</dbReference>
<protein>
    <recommendedName>
        <fullName evidence="3">Nitrogen regulatory protein P-II</fullName>
    </recommendedName>
</protein>
<evidence type="ECO:0008006" key="3">
    <source>
        <dbReference type="Google" id="ProtNLM"/>
    </source>
</evidence>
<proteinExistence type="predicted"/>
<dbReference type="Proteomes" id="UP000075816">
    <property type="component" value="Unassembled WGS sequence"/>
</dbReference>
<gene>
    <name evidence="1" type="ORF">A2J07_02645</name>
</gene>
<dbReference type="NCBIfam" id="NF045581">
    <property type="entry name" value="PG0541_fam"/>
    <property type="match status" value="1"/>
</dbReference>
<accession>A0A162JEX0</accession>
<organism evidence="1 2">
    <name type="scientific">Fusobacterium necrophorum subsp. funduliforme</name>
    <dbReference type="NCBI Taxonomy" id="143387"/>
    <lineage>
        <taxon>Bacteria</taxon>
        <taxon>Fusobacteriati</taxon>
        <taxon>Fusobacteriota</taxon>
        <taxon>Fusobacteriia</taxon>
        <taxon>Fusobacteriales</taxon>
        <taxon>Fusobacteriaceae</taxon>
        <taxon>Fusobacterium</taxon>
    </lineage>
</organism>
<evidence type="ECO:0000313" key="2">
    <source>
        <dbReference type="Proteomes" id="UP000075816"/>
    </source>
</evidence>
<evidence type="ECO:0000313" key="1">
    <source>
        <dbReference type="EMBL" id="KYL05649.1"/>
    </source>
</evidence>